<feature type="region of interest" description="Disordered" evidence="1">
    <location>
        <begin position="150"/>
        <end position="171"/>
    </location>
</feature>
<evidence type="ECO:0000313" key="5">
    <source>
        <dbReference type="Proteomes" id="UP000064967"/>
    </source>
</evidence>
<keyword evidence="4" id="KW-0378">Hydrolase</keyword>
<evidence type="ECO:0000256" key="1">
    <source>
        <dbReference type="SAM" id="MobiDB-lite"/>
    </source>
</evidence>
<reference evidence="4 5" key="1">
    <citation type="submission" date="2015-08" db="EMBL/GenBank/DDBJ databases">
        <authorList>
            <person name="Babu N.S."/>
            <person name="Beckwith C.J."/>
            <person name="Beseler K.G."/>
            <person name="Brison A."/>
            <person name="Carone J.V."/>
            <person name="Caskin T.P."/>
            <person name="Diamond M."/>
            <person name="Durham M.E."/>
            <person name="Foxe J.M."/>
            <person name="Go M."/>
            <person name="Henderson B.A."/>
            <person name="Jones I.B."/>
            <person name="McGettigan J.A."/>
            <person name="Micheletti S.J."/>
            <person name="Nasrallah M.E."/>
            <person name="Ortiz D."/>
            <person name="Piller C.R."/>
            <person name="Privatt S.R."/>
            <person name="Schneider S.L."/>
            <person name="Sharp S."/>
            <person name="Smith T.C."/>
            <person name="Stanton J.D."/>
            <person name="Ullery H.E."/>
            <person name="Wilson R.J."/>
            <person name="Serrano M.G."/>
            <person name="Buck G."/>
            <person name="Lee V."/>
            <person name="Wang Y."/>
            <person name="Carvalho R."/>
            <person name="Voegtly L."/>
            <person name="Shi R."/>
            <person name="Duckworth R."/>
            <person name="Johnson A."/>
            <person name="Loviza R."/>
            <person name="Walstead R."/>
            <person name="Shah Z."/>
            <person name="Kiflezghi M."/>
            <person name="Wade K."/>
            <person name="Ball S.L."/>
            <person name="Bradley K.W."/>
            <person name="Asai D.J."/>
            <person name="Bowman C.A."/>
            <person name="Russell D.A."/>
            <person name="Pope W.H."/>
            <person name="Jacobs-Sera D."/>
            <person name="Hendrix R.W."/>
            <person name="Hatfull G.F."/>
        </authorList>
    </citation>
    <scope>NUCLEOTIDE SEQUENCE [LARGE SCALE GENOMIC DNA]</scope>
    <source>
        <strain evidence="4 5">DSM 27648</strain>
    </source>
</reference>
<dbReference type="Gene3D" id="3.40.50.1820">
    <property type="entry name" value="alpha/beta hydrolase"/>
    <property type="match status" value="1"/>
</dbReference>
<dbReference type="GO" id="GO:0016020">
    <property type="term" value="C:membrane"/>
    <property type="evidence" value="ECO:0007669"/>
    <property type="project" value="TreeGrafter"/>
</dbReference>
<proteinExistence type="predicted"/>
<dbReference type="Proteomes" id="UP000064967">
    <property type="component" value="Chromosome"/>
</dbReference>
<accession>A0A0K1PNV2</accession>
<dbReference type="OrthoDB" id="9785408at2"/>
<keyword evidence="2" id="KW-0812">Transmembrane</keyword>
<dbReference type="Pfam" id="PF12697">
    <property type="entry name" value="Abhydrolase_6"/>
    <property type="match status" value="1"/>
</dbReference>
<keyword evidence="2" id="KW-1133">Transmembrane helix</keyword>
<dbReference type="SUPFAM" id="SSF53474">
    <property type="entry name" value="alpha/beta-Hydrolases"/>
    <property type="match status" value="1"/>
</dbReference>
<feature type="transmembrane region" description="Helical" evidence="2">
    <location>
        <begin position="23"/>
        <end position="42"/>
    </location>
</feature>
<evidence type="ECO:0000256" key="2">
    <source>
        <dbReference type="SAM" id="Phobius"/>
    </source>
</evidence>
<dbReference type="STRING" id="1391654.AKJ09_01755"/>
<name>A0A0K1PNV2_9BACT</name>
<organism evidence="4 5">
    <name type="scientific">Labilithrix luteola</name>
    <dbReference type="NCBI Taxonomy" id="1391654"/>
    <lineage>
        <taxon>Bacteria</taxon>
        <taxon>Pseudomonadati</taxon>
        <taxon>Myxococcota</taxon>
        <taxon>Polyangia</taxon>
        <taxon>Polyangiales</taxon>
        <taxon>Labilitrichaceae</taxon>
        <taxon>Labilithrix</taxon>
    </lineage>
</organism>
<keyword evidence="5" id="KW-1185">Reference proteome</keyword>
<keyword evidence="2" id="KW-0472">Membrane</keyword>
<dbReference type="AlphaFoldDB" id="A0A0K1PNV2"/>
<dbReference type="PANTHER" id="PTHR43798">
    <property type="entry name" value="MONOACYLGLYCEROL LIPASE"/>
    <property type="match status" value="1"/>
</dbReference>
<feature type="domain" description="AB hydrolase-1" evidence="3">
    <location>
        <begin position="22"/>
        <end position="251"/>
    </location>
</feature>
<dbReference type="PANTHER" id="PTHR43798:SF33">
    <property type="entry name" value="HYDROLASE, PUTATIVE (AFU_ORTHOLOGUE AFUA_2G14860)-RELATED"/>
    <property type="match status" value="1"/>
</dbReference>
<dbReference type="InterPro" id="IPR050266">
    <property type="entry name" value="AB_hydrolase_sf"/>
</dbReference>
<dbReference type="EMBL" id="CP012333">
    <property type="protein sequence ID" value="AKU95091.1"/>
    <property type="molecule type" value="Genomic_DNA"/>
</dbReference>
<evidence type="ECO:0000259" key="3">
    <source>
        <dbReference type="Pfam" id="PF12697"/>
    </source>
</evidence>
<sequence length="266" mass="28883">METIEVDGGALSAMSMGTGRPVLFLHGLMTGSMATWYAPFALPLSKTRRAVIYDLRGHGGSSTPASGYGVVQQCEDLDTVRRRYAGATDDDRIDLVGHSAGAVIALCYALAKRALVRRLVLVDPPIIPSERVPSDWVEAGVRGTLHAHARLLDASPDTGAPRGAPPGRREARMRERVQRLLHETTLVADLADTRFPDVQTLASFDVPVLIVTGKRSEWHASSVRLAQLLPVARLVEFDCGHYVPDEQPVALRSEIETFLSTPEIAT</sequence>
<gene>
    <name evidence="4" type="ORF">AKJ09_01755</name>
</gene>
<evidence type="ECO:0000313" key="4">
    <source>
        <dbReference type="EMBL" id="AKU95091.1"/>
    </source>
</evidence>
<dbReference type="InterPro" id="IPR029058">
    <property type="entry name" value="AB_hydrolase_fold"/>
</dbReference>
<protein>
    <submittedName>
        <fullName evidence="4">Beta-ketoadipate enol-lactone hydrolase</fullName>
    </submittedName>
</protein>
<dbReference type="GO" id="GO:0016787">
    <property type="term" value="F:hydrolase activity"/>
    <property type="evidence" value="ECO:0007669"/>
    <property type="project" value="UniProtKB-KW"/>
</dbReference>
<dbReference type="RefSeq" id="WP_146646590.1">
    <property type="nucleotide sequence ID" value="NZ_CP012333.1"/>
</dbReference>
<dbReference type="KEGG" id="llu:AKJ09_01755"/>
<dbReference type="InterPro" id="IPR000073">
    <property type="entry name" value="AB_hydrolase_1"/>
</dbReference>